<protein>
    <submittedName>
        <fullName evidence="1">Uncharacterized protein</fullName>
    </submittedName>
</protein>
<proteinExistence type="predicted"/>
<name>A0A329PZW4_9LACT</name>
<comment type="caution">
    <text evidence="1">The sequence shown here is derived from an EMBL/GenBank/DDBJ whole genome shotgun (WGS) entry which is preliminary data.</text>
</comment>
<dbReference type="AlphaFoldDB" id="A0A329PZW4"/>
<reference evidence="1 2" key="1">
    <citation type="submission" date="2018-04" db="EMBL/GenBank/DDBJ databases">
        <title>Aerococcus urinae genomes.</title>
        <authorList>
            <person name="Hilt E."/>
            <person name="Gilbert N.M."/>
            <person name="Thomas-White K."/>
            <person name="Putonti C."/>
            <person name="Lewis A.L."/>
            <person name="Visck K.L."/>
            <person name="Wolfe A.J."/>
        </authorList>
    </citation>
    <scope>NUCLEOTIDE SEQUENCE [LARGE SCALE GENOMIC DNA]</scope>
    <source>
        <strain evidence="1 2">UMB7480</strain>
    </source>
</reference>
<dbReference type="EMBL" id="QMHM01000045">
    <property type="protein sequence ID" value="RAV76595.1"/>
    <property type="molecule type" value="Genomic_DNA"/>
</dbReference>
<organism evidence="1 2">
    <name type="scientific">Aerococcus urinae</name>
    <dbReference type="NCBI Taxonomy" id="1376"/>
    <lineage>
        <taxon>Bacteria</taxon>
        <taxon>Bacillati</taxon>
        <taxon>Bacillota</taxon>
        <taxon>Bacilli</taxon>
        <taxon>Lactobacillales</taxon>
        <taxon>Aerococcaceae</taxon>
        <taxon>Aerococcus</taxon>
    </lineage>
</organism>
<evidence type="ECO:0000313" key="2">
    <source>
        <dbReference type="Proteomes" id="UP000251923"/>
    </source>
</evidence>
<evidence type="ECO:0000313" key="1">
    <source>
        <dbReference type="EMBL" id="RAV76595.1"/>
    </source>
</evidence>
<dbReference type="Proteomes" id="UP000251923">
    <property type="component" value="Unassembled WGS sequence"/>
</dbReference>
<sequence>MTNFAIGAVAGFLICVWAVQTTPATAFSALWMRLEQVQEVSAAANQAYDAMHGRQRIEPAAMTTTTMEPTAYR</sequence>
<gene>
    <name evidence="1" type="ORF">DBT54_09660</name>
</gene>
<accession>A0A329PZW4</accession>